<organism evidence="3 4">
    <name type="scientific">Candidatus Lumbricidiphila eiseniae</name>
    <dbReference type="NCBI Taxonomy" id="1969409"/>
    <lineage>
        <taxon>Bacteria</taxon>
        <taxon>Bacillati</taxon>
        <taxon>Actinomycetota</taxon>
        <taxon>Actinomycetes</taxon>
        <taxon>Micrococcales</taxon>
        <taxon>Microbacteriaceae</taxon>
        <taxon>Candidatus Lumbricidiphila</taxon>
    </lineage>
</organism>
<name>A0A2A6FQA3_9MICO</name>
<feature type="transmembrane region" description="Helical" evidence="2">
    <location>
        <begin position="91"/>
        <end position="111"/>
    </location>
</feature>
<evidence type="ECO:0000256" key="1">
    <source>
        <dbReference type="SAM" id="MobiDB-lite"/>
    </source>
</evidence>
<accession>A0A2A6FQA3</accession>
<protein>
    <submittedName>
        <fullName evidence="3">Uncharacterized protein</fullName>
    </submittedName>
</protein>
<proteinExistence type="predicted"/>
<sequence length="192" mass="20333">MDTPMMMPDSDETKVRPVSSVLRSPFIRAGQFVLCAIIGVFYGAATTTRHRTSAWIGTIQIPWGLVLCLVGFAALLIALRLGGIRVLGRGFLPALGAALGVLGSVSVFTLTSSGGSQVVVDLPHQLPLGTIWQYGVLTVSLLVLLWPRTAARHPHHDNSLHHGGIHNPTATDTRQGDPQRNTAGVVSSSGVD</sequence>
<feature type="transmembrane region" description="Helical" evidence="2">
    <location>
        <begin position="21"/>
        <end position="42"/>
    </location>
</feature>
<reference evidence="4" key="1">
    <citation type="submission" date="2017-03" db="EMBL/GenBank/DDBJ databases">
        <authorList>
            <person name="Lund M.B."/>
        </authorList>
    </citation>
    <scope>NUCLEOTIDE SEQUENCE [LARGE SCALE GENOMIC DNA]</scope>
</reference>
<feature type="transmembrane region" description="Helical" evidence="2">
    <location>
        <begin position="54"/>
        <end position="79"/>
    </location>
</feature>
<feature type="region of interest" description="Disordered" evidence="1">
    <location>
        <begin position="156"/>
        <end position="192"/>
    </location>
</feature>
<feature type="compositionally biased region" description="Polar residues" evidence="1">
    <location>
        <begin position="168"/>
        <end position="192"/>
    </location>
</feature>
<dbReference type="AlphaFoldDB" id="A0A2A6FQA3"/>
<keyword evidence="2" id="KW-1133">Transmembrane helix</keyword>
<evidence type="ECO:0000256" key="2">
    <source>
        <dbReference type="SAM" id="Phobius"/>
    </source>
</evidence>
<keyword evidence="2" id="KW-0812">Transmembrane</keyword>
<evidence type="ECO:0000313" key="4">
    <source>
        <dbReference type="Proteomes" id="UP000219994"/>
    </source>
</evidence>
<dbReference type="EMBL" id="NAEP01000044">
    <property type="protein sequence ID" value="PDQ34857.1"/>
    <property type="molecule type" value="Genomic_DNA"/>
</dbReference>
<keyword evidence="2" id="KW-0472">Membrane</keyword>
<gene>
    <name evidence="3" type="ORF">B5766_08835</name>
</gene>
<dbReference type="Proteomes" id="UP000219994">
    <property type="component" value="Unassembled WGS sequence"/>
</dbReference>
<feature type="transmembrane region" description="Helical" evidence="2">
    <location>
        <begin position="131"/>
        <end position="147"/>
    </location>
</feature>
<comment type="caution">
    <text evidence="3">The sequence shown here is derived from an EMBL/GenBank/DDBJ whole genome shotgun (WGS) entry which is preliminary data.</text>
</comment>
<evidence type="ECO:0000313" key="3">
    <source>
        <dbReference type="EMBL" id="PDQ34857.1"/>
    </source>
</evidence>